<organism evidence="5 6">
    <name type="scientific">Luedemannella flava</name>
    <dbReference type="NCBI Taxonomy" id="349316"/>
    <lineage>
        <taxon>Bacteria</taxon>
        <taxon>Bacillati</taxon>
        <taxon>Actinomycetota</taxon>
        <taxon>Actinomycetes</taxon>
        <taxon>Micromonosporales</taxon>
        <taxon>Micromonosporaceae</taxon>
        <taxon>Luedemannella</taxon>
    </lineage>
</organism>
<dbReference type="CDD" id="cd01392">
    <property type="entry name" value="HTH_LacI"/>
    <property type="match status" value="1"/>
</dbReference>
<name>A0ABP4XS94_9ACTN</name>
<evidence type="ECO:0000256" key="1">
    <source>
        <dbReference type="ARBA" id="ARBA00023015"/>
    </source>
</evidence>
<dbReference type="InterPro" id="IPR010982">
    <property type="entry name" value="Lambda_DNA-bd_dom_sf"/>
</dbReference>
<keyword evidence="1" id="KW-0805">Transcription regulation</keyword>
<keyword evidence="6" id="KW-1185">Reference proteome</keyword>
<evidence type="ECO:0000256" key="3">
    <source>
        <dbReference type="ARBA" id="ARBA00023163"/>
    </source>
</evidence>
<proteinExistence type="predicted"/>
<dbReference type="PANTHER" id="PTHR30146:SF109">
    <property type="entry name" value="HTH-TYPE TRANSCRIPTIONAL REGULATOR GALS"/>
    <property type="match status" value="1"/>
</dbReference>
<feature type="domain" description="HTH lacI-type" evidence="4">
    <location>
        <begin position="12"/>
        <end position="66"/>
    </location>
</feature>
<keyword evidence="3" id="KW-0804">Transcription</keyword>
<dbReference type="InterPro" id="IPR000843">
    <property type="entry name" value="HTH_LacI"/>
</dbReference>
<dbReference type="RefSeq" id="WP_344126784.1">
    <property type="nucleotide sequence ID" value="NZ_BAAALT010000022.1"/>
</dbReference>
<dbReference type="EMBL" id="BAAALT010000022">
    <property type="protein sequence ID" value="GAA1790217.1"/>
    <property type="molecule type" value="Genomic_DNA"/>
</dbReference>
<evidence type="ECO:0000259" key="4">
    <source>
        <dbReference type="PROSITE" id="PS50932"/>
    </source>
</evidence>
<dbReference type="Gene3D" id="1.10.260.40">
    <property type="entry name" value="lambda repressor-like DNA-binding domains"/>
    <property type="match status" value="1"/>
</dbReference>
<dbReference type="PANTHER" id="PTHR30146">
    <property type="entry name" value="LACI-RELATED TRANSCRIPTIONAL REPRESSOR"/>
    <property type="match status" value="1"/>
</dbReference>
<dbReference type="CDD" id="cd06293">
    <property type="entry name" value="PBP1_LacI-like"/>
    <property type="match status" value="1"/>
</dbReference>
<dbReference type="Pfam" id="PF13377">
    <property type="entry name" value="Peripla_BP_3"/>
    <property type="match status" value="1"/>
</dbReference>
<evidence type="ECO:0000313" key="6">
    <source>
        <dbReference type="Proteomes" id="UP001500218"/>
    </source>
</evidence>
<gene>
    <name evidence="5" type="ORF">GCM10009682_10320</name>
</gene>
<comment type="caution">
    <text evidence="5">The sequence shown here is derived from an EMBL/GenBank/DDBJ whole genome shotgun (WGS) entry which is preliminary data.</text>
</comment>
<dbReference type="SUPFAM" id="SSF47413">
    <property type="entry name" value="lambda repressor-like DNA-binding domains"/>
    <property type="match status" value="1"/>
</dbReference>
<dbReference type="PROSITE" id="PS50932">
    <property type="entry name" value="HTH_LACI_2"/>
    <property type="match status" value="1"/>
</dbReference>
<dbReference type="Proteomes" id="UP001500218">
    <property type="component" value="Unassembled WGS sequence"/>
</dbReference>
<dbReference type="SMART" id="SM00354">
    <property type="entry name" value="HTH_LACI"/>
    <property type="match status" value="1"/>
</dbReference>
<dbReference type="SUPFAM" id="SSF53822">
    <property type="entry name" value="Periplasmic binding protein-like I"/>
    <property type="match status" value="1"/>
</dbReference>
<reference evidence="6" key="1">
    <citation type="journal article" date="2019" name="Int. J. Syst. Evol. Microbiol.">
        <title>The Global Catalogue of Microorganisms (GCM) 10K type strain sequencing project: providing services to taxonomists for standard genome sequencing and annotation.</title>
        <authorList>
            <consortium name="The Broad Institute Genomics Platform"/>
            <consortium name="The Broad Institute Genome Sequencing Center for Infectious Disease"/>
            <person name="Wu L."/>
            <person name="Ma J."/>
        </authorList>
    </citation>
    <scope>NUCLEOTIDE SEQUENCE [LARGE SCALE GENOMIC DNA]</scope>
    <source>
        <strain evidence="6">JCM 13250</strain>
    </source>
</reference>
<dbReference type="InterPro" id="IPR028082">
    <property type="entry name" value="Peripla_BP_I"/>
</dbReference>
<dbReference type="GO" id="GO:0003677">
    <property type="term" value="F:DNA binding"/>
    <property type="evidence" value="ECO:0007669"/>
    <property type="project" value="UniProtKB-KW"/>
</dbReference>
<keyword evidence="2 5" id="KW-0238">DNA-binding</keyword>
<protein>
    <submittedName>
        <fullName evidence="5">LacI family DNA-binding transcriptional regulator</fullName>
    </submittedName>
</protein>
<evidence type="ECO:0000313" key="5">
    <source>
        <dbReference type="EMBL" id="GAA1790217.1"/>
    </source>
</evidence>
<dbReference type="InterPro" id="IPR046335">
    <property type="entry name" value="LacI/GalR-like_sensor"/>
</dbReference>
<dbReference type="Gene3D" id="3.40.50.2300">
    <property type="match status" value="2"/>
</dbReference>
<dbReference type="Pfam" id="PF00356">
    <property type="entry name" value="LacI"/>
    <property type="match status" value="1"/>
</dbReference>
<sequence>MAVDAPRPIRRAGIRQVADLAGVSESTVSNVLNNPHIVAPATRERVERAMNDVGFVRNRAARQLRGAPSSVIGCVLLDTANTFFAEVARGIEDRLAEADCMHLLCSSDVQPERERRYLHMLEEHGVRGIIVNPVRQDLTPLIELSRRGVPVVLLDHPPDGAPLCAVTVDNALGGQRAAEHLLALGHTRIAFLRTAEAVNATVQRQAGARHACLTAGLDPDGALIDLPVSRPTSSGATEAAVTQLLHQDPRPTAIICFNDVAAVRVLRGLRRAGIRVPEDMSVVGYDDVDFASELSPALTTVRQPRHELGRAAVDLLLAEHDHGHTHRELVFRPDLILRQSTAPPRPA</sequence>
<accession>A0ABP4XS94</accession>
<evidence type="ECO:0000256" key="2">
    <source>
        <dbReference type="ARBA" id="ARBA00023125"/>
    </source>
</evidence>